<dbReference type="EMBL" id="JACASF010000001">
    <property type="protein sequence ID" value="KAF6499560.1"/>
    <property type="molecule type" value="Genomic_DNA"/>
</dbReference>
<protein>
    <submittedName>
        <fullName evidence="2">COMM domain containing 4</fullName>
    </submittedName>
</protein>
<keyword evidence="3" id="KW-1185">Reference proteome</keyword>
<sequence length="137" mass="15274">MGWRVDYILSSSLLRSVEEPMVHLQLKVANAPDAPAQPVAISLSADKFQVLLAATYLFPCRTEAGPDLDELPELRRRVFVAHMELPYLCRVAALETSGLQFQNPEGLAYWISGFLGSYSRIQHRDPGDFSSIVFPPP</sequence>
<organism evidence="2 3">
    <name type="scientific">Molossus molossus</name>
    <name type="common">Pallas' mastiff bat</name>
    <name type="synonym">Vespertilio molossus</name>
    <dbReference type="NCBI Taxonomy" id="27622"/>
    <lineage>
        <taxon>Eukaryota</taxon>
        <taxon>Metazoa</taxon>
        <taxon>Chordata</taxon>
        <taxon>Craniata</taxon>
        <taxon>Vertebrata</taxon>
        <taxon>Euteleostomi</taxon>
        <taxon>Mammalia</taxon>
        <taxon>Eutheria</taxon>
        <taxon>Laurasiatheria</taxon>
        <taxon>Chiroptera</taxon>
        <taxon>Yangochiroptera</taxon>
        <taxon>Molossidae</taxon>
        <taxon>Molossus</taxon>
    </lineage>
</organism>
<name>A0A7J8JSW3_MOLMO</name>
<gene>
    <name evidence="2" type="ORF">HJG59_003188</name>
</gene>
<evidence type="ECO:0000313" key="3">
    <source>
        <dbReference type="Proteomes" id="UP000550707"/>
    </source>
</evidence>
<feature type="domain" description="COMM" evidence="1">
    <location>
        <begin position="1"/>
        <end position="66"/>
    </location>
</feature>
<dbReference type="PROSITE" id="PS51269">
    <property type="entry name" value="COMM"/>
    <property type="match status" value="1"/>
</dbReference>
<reference evidence="2 3" key="1">
    <citation type="journal article" date="2020" name="Nature">
        <title>Six reference-quality genomes reveal evolution of bat adaptations.</title>
        <authorList>
            <person name="Jebb D."/>
            <person name="Huang Z."/>
            <person name="Pippel M."/>
            <person name="Hughes G.M."/>
            <person name="Lavrichenko K."/>
            <person name="Devanna P."/>
            <person name="Winkler S."/>
            <person name="Jermiin L.S."/>
            <person name="Skirmuntt E.C."/>
            <person name="Katzourakis A."/>
            <person name="Burkitt-Gray L."/>
            <person name="Ray D.A."/>
            <person name="Sullivan K.A.M."/>
            <person name="Roscito J.G."/>
            <person name="Kirilenko B.M."/>
            <person name="Davalos L.M."/>
            <person name="Corthals A.P."/>
            <person name="Power M.L."/>
            <person name="Jones G."/>
            <person name="Ransome R.D."/>
            <person name="Dechmann D.K.N."/>
            <person name="Locatelli A.G."/>
            <person name="Puechmaille S.J."/>
            <person name="Fedrigo O."/>
            <person name="Jarvis E.D."/>
            <person name="Hiller M."/>
            <person name="Vernes S.C."/>
            <person name="Myers E.W."/>
            <person name="Teeling E.C."/>
        </authorList>
    </citation>
    <scope>NUCLEOTIDE SEQUENCE [LARGE SCALE GENOMIC DNA]</scope>
    <source>
        <strain evidence="2">MMolMol1</strain>
        <tissue evidence="2">Muscle</tissue>
    </source>
</reference>
<dbReference type="AlphaFoldDB" id="A0A7J8JSW3"/>
<dbReference type="Proteomes" id="UP000550707">
    <property type="component" value="Unassembled WGS sequence"/>
</dbReference>
<accession>A0A7J8JSW3</accession>
<proteinExistence type="predicted"/>
<evidence type="ECO:0000313" key="2">
    <source>
        <dbReference type="EMBL" id="KAF6499560.1"/>
    </source>
</evidence>
<evidence type="ECO:0000259" key="1">
    <source>
        <dbReference type="PROSITE" id="PS51269"/>
    </source>
</evidence>
<dbReference type="InterPro" id="IPR017920">
    <property type="entry name" value="COMM"/>
</dbReference>
<dbReference type="Pfam" id="PF07258">
    <property type="entry name" value="COMM_domain"/>
    <property type="match status" value="1"/>
</dbReference>
<comment type="caution">
    <text evidence="2">The sequence shown here is derived from an EMBL/GenBank/DDBJ whole genome shotgun (WGS) entry which is preliminary data.</text>
</comment>